<dbReference type="Proteomes" id="UP000253318">
    <property type="component" value="Unassembled WGS sequence"/>
</dbReference>
<dbReference type="PANTHER" id="PTHR30411">
    <property type="entry name" value="CYTOPLASMIC PROTEIN"/>
    <property type="match status" value="1"/>
</dbReference>
<dbReference type="AlphaFoldDB" id="A0A368T4F5"/>
<dbReference type="Pfam" id="PF04073">
    <property type="entry name" value="tRNA_edit"/>
    <property type="match status" value="1"/>
</dbReference>
<gene>
    <name evidence="2" type="ORF">DEF24_14735</name>
</gene>
<organism evidence="2 3">
    <name type="scientific">Marinitenerispora sediminis</name>
    <dbReference type="NCBI Taxonomy" id="1931232"/>
    <lineage>
        <taxon>Bacteria</taxon>
        <taxon>Bacillati</taxon>
        <taxon>Actinomycetota</taxon>
        <taxon>Actinomycetes</taxon>
        <taxon>Streptosporangiales</taxon>
        <taxon>Nocardiopsidaceae</taxon>
        <taxon>Marinitenerispora</taxon>
    </lineage>
</organism>
<dbReference type="EMBL" id="QEIN01000108">
    <property type="protein sequence ID" value="RCV57707.1"/>
    <property type="molecule type" value="Genomic_DNA"/>
</dbReference>
<dbReference type="SUPFAM" id="SSF55826">
    <property type="entry name" value="YbaK/ProRS associated domain"/>
    <property type="match status" value="1"/>
</dbReference>
<keyword evidence="3" id="KW-1185">Reference proteome</keyword>
<dbReference type="PANTHER" id="PTHR30411:SF1">
    <property type="entry name" value="CYTOPLASMIC PROTEIN"/>
    <property type="match status" value="1"/>
</dbReference>
<proteinExistence type="predicted"/>
<dbReference type="InterPro" id="IPR036754">
    <property type="entry name" value="YbaK/aa-tRNA-synt-asso_dom_sf"/>
</dbReference>
<evidence type="ECO:0000313" key="2">
    <source>
        <dbReference type="EMBL" id="RCV57707.1"/>
    </source>
</evidence>
<dbReference type="CDD" id="cd04333">
    <property type="entry name" value="ProX_deacylase"/>
    <property type="match status" value="1"/>
</dbReference>
<evidence type="ECO:0000313" key="3">
    <source>
        <dbReference type="Proteomes" id="UP000253318"/>
    </source>
</evidence>
<feature type="domain" description="YbaK/aminoacyl-tRNA synthetase-associated" evidence="1">
    <location>
        <begin position="27"/>
        <end position="142"/>
    </location>
</feature>
<accession>A0A368T4F5</accession>
<evidence type="ECO:0000259" key="1">
    <source>
        <dbReference type="Pfam" id="PF04073"/>
    </source>
</evidence>
<dbReference type="Gene3D" id="3.90.960.10">
    <property type="entry name" value="YbaK/aminoacyl-tRNA synthetase-associated domain"/>
    <property type="match status" value="1"/>
</dbReference>
<dbReference type="OrthoDB" id="8536235at2"/>
<dbReference type="RefSeq" id="WP_114400475.1">
    <property type="nucleotide sequence ID" value="NZ_QEIM01000229.1"/>
</dbReference>
<dbReference type="InterPro" id="IPR007214">
    <property type="entry name" value="YbaK/aa-tRNA-synth-assoc-dom"/>
</dbReference>
<protein>
    <recommendedName>
        <fullName evidence="1">YbaK/aminoacyl-tRNA synthetase-associated domain-containing protein</fullName>
    </recommendedName>
</protein>
<name>A0A368T4F5_9ACTN</name>
<reference evidence="2 3" key="1">
    <citation type="submission" date="2018-04" db="EMBL/GenBank/DDBJ databases">
        <title>Novel actinobacteria from marine sediment.</title>
        <authorList>
            <person name="Ng Z.Y."/>
            <person name="Tan G.Y.A."/>
        </authorList>
    </citation>
    <scope>NUCLEOTIDE SEQUENCE [LARGE SCALE GENOMIC DNA]</scope>
    <source>
        <strain evidence="2 3">TPS81</strain>
    </source>
</reference>
<dbReference type="GO" id="GO:0002161">
    <property type="term" value="F:aminoacyl-tRNA deacylase activity"/>
    <property type="evidence" value="ECO:0007669"/>
    <property type="project" value="InterPro"/>
</dbReference>
<comment type="caution">
    <text evidence="2">The sequence shown here is derived from an EMBL/GenBank/DDBJ whole genome shotgun (WGS) entry which is preliminary data.</text>
</comment>
<sequence>MHAKAQRIQEFLTEHGEPGRVRELPDSARTAAEAASALGTTPAQIAKSLVFVAGDEPILVVASGANRVDTDRIGKHVTGPVTRPDAKRVRAVTGYSIGGIPPFRHQTPLRTFVDVDLLGFDTVWAAAGTPHAVFPIAPDRLVALSGGEVVEVC</sequence>